<evidence type="ECO:0000313" key="2">
    <source>
        <dbReference type="Proteomes" id="UP000199569"/>
    </source>
</evidence>
<dbReference type="InterPro" id="IPR002758">
    <property type="entry name" value="Cation_antiport_E"/>
</dbReference>
<dbReference type="GO" id="GO:0008324">
    <property type="term" value="F:monoatomic cation transmembrane transporter activity"/>
    <property type="evidence" value="ECO:0007669"/>
    <property type="project" value="InterPro"/>
</dbReference>
<dbReference type="GO" id="GO:0016020">
    <property type="term" value="C:membrane"/>
    <property type="evidence" value="ECO:0007669"/>
    <property type="project" value="InterPro"/>
</dbReference>
<accession>A0A1G5KD57</accession>
<protein>
    <submittedName>
        <fullName evidence="1">Multicomponent Na+:H+ antiporter subunit E</fullName>
    </submittedName>
</protein>
<keyword evidence="2" id="KW-1185">Reference proteome</keyword>
<evidence type="ECO:0000313" key="1">
    <source>
        <dbReference type="EMBL" id="SCY98181.1"/>
    </source>
</evidence>
<dbReference type="Pfam" id="PF01899">
    <property type="entry name" value="MNHE"/>
    <property type="match status" value="1"/>
</dbReference>
<dbReference type="OrthoDB" id="7852837at2"/>
<proteinExistence type="predicted"/>
<dbReference type="AlphaFoldDB" id="A0A1G5KD57"/>
<dbReference type="Proteomes" id="UP000199569">
    <property type="component" value="Unassembled WGS sequence"/>
</dbReference>
<dbReference type="RefSeq" id="WP_091136720.1">
    <property type="nucleotide sequence ID" value="NZ_FMVJ01000009.1"/>
</dbReference>
<name>A0A1G5KD57_9HYPH</name>
<dbReference type="EMBL" id="FMVJ01000009">
    <property type="protein sequence ID" value="SCY98181.1"/>
    <property type="molecule type" value="Genomic_DNA"/>
</dbReference>
<gene>
    <name evidence="1" type="ORF">SAMN02927923_03206</name>
</gene>
<sequence length="165" mass="18052">MRVYKFFSRVGLLLVLWWVLVEANPASLVFGAIAAVAATFLSLTLYPVDQAGIRAWRLVPLLGWLCVQGLRGGLDVAWRAIHPRLPVEPVWTKLRLTIDHAAANSLLGGMISVLPGSLAAGPANGVMDLHLLHGPSFDPLEFERDQRRVLGLFDRRIELAGTPNA</sequence>
<organism evidence="1 2">
    <name type="scientific">Microvirga guangxiensis</name>
    <dbReference type="NCBI Taxonomy" id="549386"/>
    <lineage>
        <taxon>Bacteria</taxon>
        <taxon>Pseudomonadati</taxon>
        <taxon>Pseudomonadota</taxon>
        <taxon>Alphaproteobacteria</taxon>
        <taxon>Hyphomicrobiales</taxon>
        <taxon>Methylobacteriaceae</taxon>
        <taxon>Microvirga</taxon>
    </lineage>
</organism>
<reference evidence="1 2" key="1">
    <citation type="submission" date="2016-10" db="EMBL/GenBank/DDBJ databases">
        <authorList>
            <person name="de Groot N.N."/>
        </authorList>
    </citation>
    <scope>NUCLEOTIDE SEQUENCE [LARGE SCALE GENOMIC DNA]</scope>
    <source>
        <strain evidence="1 2">CGMCC 1.7666</strain>
    </source>
</reference>
<dbReference type="STRING" id="549386.SAMN02927923_03206"/>